<keyword evidence="7" id="KW-1185">Reference proteome</keyword>
<evidence type="ECO:0000256" key="2">
    <source>
        <dbReference type="ARBA" id="ARBA00022670"/>
    </source>
</evidence>
<evidence type="ECO:0000256" key="3">
    <source>
        <dbReference type="ARBA" id="ARBA00022801"/>
    </source>
</evidence>
<proteinExistence type="inferred from homology"/>
<dbReference type="InterPro" id="IPR038765">
    <property type="entry name" value="Papain-like_cys_pep_sf"/>
</dbReference>
<accession>A0ABC9E9H4</accession>
<gene>
    <name evidence="6" type="ORF">URODEC1_LOCUS93256</name>
</gene>
<feature type="compositionally biased region" description="Basic residues" evidence="4">
    <location>
        <begin position="436"/>
        <end position="445"/>
    </location>
</feature>
<feature type="region of interest" description="Disordered" evidence="4">
    <location>
        <begin position="393"/>
        <end position="480"/>
    </location>
</feature>
<dbReference type="PANTHER" id="PTHR34835:SF34">
    <property type="entry name" value="OS08G0555500 PROTEIN"/>
    <property type="match status" value="1"/>
</dbReference>
<dbReference type="SUPFAM" id="SSF54001">
    <property type="entry name" value="Cysteine proteinases"/>
    <property type="match status" value="1"/>
</dbReference>
<evidence type="ECO:0000313" key="7">
    <source>
        <dbReference type="Proteomes" id="UP001497457"/>
    </source>
</evidence>
<feature type="region of interest" description="Disordered" evidence="4">
    <location>
        <begin position="1"/>
        <end position="62"/>
    </location>
</feature>
<dbReference type="Pfam" id="PF10536">
    <property type="entry name" value="PMD"/>
    <property type="match status" value="1"/>
</dbReference>
<feature type="domain" description="Ubiquitin-like protease family profile" evidence="5">
    <location>
        <begin position="514"/>
        <end position="697"/>
    </location>
</feature>
<feature type="compositionally biased region" description="Polar residues" evidence="4">
    <location>
        <begin position="1"/>
        <end position="42"/>
    </location>
</feature>
<dbReference type="InterPro" id="IPR019557">
    <property type="entry name" value="AminoTfrase-like_pln_mobile"/>
</dbReference>
<organism evidence="6 7">
    <name type="scientific">Urochloa decumbens</name>
    <dbReference type="NCBI Taxonomy" id="240449"/>
    <lineage>
        <taxon>Eukaryota</taxon>
        <taxon>Viridiplantae</taxon>
        <taxon>Streptophyta</taxon>
        <taxon>Embryophyta</taxon>
        <taxon>Tracheophyta</taxon>
        <taxon>Spermatophyta</taxon>
        <taxon>Magnoliopsida</taxon>
        <taxon>Liliopsida</taxon>
        <taxon>Poales</taxon>
        <taxon>Poaceae</taxon>
        <taxon>PACMAD clade</taxon>
        <taxon>Panicoideae</taxon>
        <taxon>Panicodae</taxon>
        <taxon>Paniceae</taxon>
        <taxon>Melinidinae</taxon>
        <taxon>Urochloa</taxon>
    </lineage>
</organism>
<dbReference type="Pfam" id="PF02902">
    <property type="entry name" value="Peptidase_C48"/>
    <property type="match status" value="1"/>
</dbReference>
<feature type="compositionally biased region" description="Polar residues" evidence="4">
    <location>
        <begin position="320"/>
        <end position="357"/>
    </location>
</feature>
<dbReference type="AlphaFoldDB" id="A0ABC9E9H4"/>
<dbReference type="Proteomes" id="UP001497457">
    <property type="component" value="Chromosome 36b"/>
</dbReference>
<feature type="compositionally biased region" description="Basic and acidic residues" evidence="4">
    <location>
        <begin position="411"/>
        <end position="427"/>
    </location>
</feature>
<evidence type="ECO:0000313" key="6">
    <source>
        <dbReference type="EMBL" id="CAL5053456.1"/>
    </source>
</evidence>
<name>A0ABC9E9H4_9POAL</name>
<dbReference type="GO" id="GO:0006508">
    <property type="term" value="P:proteolysis"/>
    <property type="evidence" value="ECO:0007669"/>
    <property type="project" value="UniProtKB-KW"/>
</dbReference>
<evidence type="ECO:0000256" key="1">
    <source>
        <dbReference type="ARBA" id="ARBA00005234"/>
    </source>
</evidence>
<feature type="compositionally biased region" description="Polar residues" evidence="4">
    <location>
        <begin position="400"/>
        <end position="410"/>
    </location>
</feature>
<keyword evidence="3" id="KW-0378">Hydrolase</keyword>
<protein>
    <recommendedName>
        <fullName evidence="5">Ubiquitin-like protease family profile domain-containing protein</fullName>
    </recommendedName>
</protein>
<dbReference type="PANTHER" id="PTHR34835">
    <property type="entry name" value="OS07G0283600 PROTEIN-RELATED"/>
    <property type="match status" value="1"/>
</dbReference>
<dbReference type="EMBL" id="OZ075146">
    <property type="protein sequence ID" value="CAL5053456.1"/>
    <property type="molecule type" value="Genomic_DNA"/>
</dbReference>
<dbReference type="Gene3D" id="3.40.395.10">
    <property type="entry name" value="Adenoviral Proteinase, Chain A"/>
    <property type="match status" value="1"/>
</dbReference>
<keyword evidence="2" id="KW-0645">Protease</keyword>
<evidence type="ECO:0000256" key="4">
    <source>
        <dbReference type="SAM" id="MobiDB-lite"/>
    </source>
</evidence>
<evidence type="ECO:0000259" key="5">
    <source>
        <dbReference type="PROSITE" id="PS50600"/>
    </source>
</evidence>
<feature type="region of interest" description="Disordered" evidence="4">
    <location>
        <begin position="313"/>
        <end position="357"/>
    </location>
</feature>
<dbReference type="PROSITE" id="PS50600">
    <property type="entry name" value="ULP_PROTEASE"/>
    <property type="match status" value="1"/>
</dbReference>
<dbReference type="InterPro" id="IPR003653">
    <property type="entry name" value="Peptidase_C48_C"/>
</dbReference>
<dbReference type="GO" id="GO:0008233">
    <property type="term" value="F:peptidase activity"/>
    <property type="evidence" value="ECO:0007669"/>
    <property type="project" value="UniProtKB-KW"/>
</dbReference>
<sequence length="754" mass="86345">MENSSEVTEIQRTSTSLENGDIQPSTQMNNQATSTDPSQNKGSFEPPSKSKNKPTATGHGTCRCSQNTLVGIMSNFSEEQKNAITVAGFGSLLKLKELDIRRELCKEIADSFDLETEEFMIGGKRLKMCIEDVEHILDLPSKGDDIKHPPLRQMPSLFEKNKGKESNKIGTTILKDYLKDTSTYGDDFVQKFLLYAIGTYLCPTLQPCVKSEYLGLIEDVGNIPNLNWSSIVLNDLMAAIKEYKGVKAANLKGNLALLQVWYWEKLSMSHMYPALEHEGQEKPLMQYWDENIAKERCKLARKHQFGEGQIVHDIRRSKHCTPTQSSTPADQVHSEQATPANQVHSEQADNTKAQEQMQEIKQMITNKYTSLLNLMKAGFDALNKRVDDLIEEQRKLRPMEQSTPAKLQTSDTEKTKPAIDKKEDMSQEKLQPGKRPTSKRQTKPKKNPDFEYTTGTKRKRNNTKQIEDDIPQVYVPGPNESTSNEYMIERHQMATVEYIKTWPDNQVLVHIGLYTATKKNLDCLFNNSAYMNDGVMNAYIRILKSQPTIQHRDDGYAYLETTYDANKICLDTAASLKDKGERSFNLTRTLTYLSHHMVFFPINIPDKHWYLAVLNGNKGVIQVLDSMGPTSNRPELRKLLQGLQNRVKRLEHLNLIKKHEWQDTQIHKWKVLECTPDQMQFDSSSCGLFTLKFMELWTGNRLSTFFTQKDMNSFRLKLAVILVDYQWNKVKGSPGYKSTNVEETYTLEDIEKKK</sequence>
<comment type="similarity">
    <text evidence="1">Belongs to the peptidase C48 family.</text>
</comment>
<reference evidence="6" key="1">
    <citation type="submission" date="2024-10" db="EMBL/GenBank/DDBJ databases">
        <authorList>
            <person name="Ryan C."/>
        </authorList>
    </citation>
    <scope>NUCLEOTIDE SEQUENCE [LARGE SCALE GENOMIC DNA]</scope>
</reference>